<dbReference type="EMBL" id="LJUO01000018">
    <property type="protein sequence ID" value="KPK73004.1"/>
    <property type="molecule type" value="Genomic_DNA"/>
</dbReference>
<dbReference type="FunFam" id="3.20.20.70:FF:000040">
    <property type="entry name" value="Lipoyl synthase"/>
    <property type="match status" value="1"/>
</dbReference>
<dbReference type="SUPFAM" id="SSF102114">
    <property type="entry name" value="Radical SAM enzymes"/>
    <property type="match status" value="1"/>
</dbReference>
<evidence type="ECO:0000256" key="5">
    <source>
        <dbReference type="ARBA" id="ARBA00022723"/>
    </source>
</evidence>
<dbReference type="PROSITE" id="PS51918">
    <property type="entry name" value="RADICAL_SAM"/>
    <property type="match status" value="1"/>
</dbReference>
<dbReference type="EC" id="2.8.1.8" evidence="9"/>
<dbReference type="InterPro" id="IPR031691">
    <property type="entry name" value="LIAS_N"/>
</dbReference>
<sequence>MFRRDYLKKPEWLKVKIPSGREFRDVLDLLEQYNLSTVCQEARCPNMHECWNKKSATIMILGKVCTRSCRFCAVKTGDPHCEIDPQEPDHVALVIGKLGLKYVVITSVDRDDLADKGSSHYAQTIACIREKNPDIKVEALIPDFSGEHTYIKKVVDARPYVIGHNVETVERLSSYIRDRRCRYETSLEVLRTVTHCDTTIFTKSGFMVGLGETKEDIIKTLTDLRDAGVDVVTIGQYLQPTRKHHFVQKYYTPQEFDELADIGKNMGIGHVLSGPLVRSSYHAEEILENREIGVEENT</sequence>
<dbReference type="InterPro" id="IPR013785">
    <property type="entry name" value="Aldolase_TIM"/>
</dbReference>
<gene>
    <name evidence="9" type="primary">lipA</name>
    <name evidence="11" type="ORF">AMJ87_03215</name>
</gene>
<dbReference type="PANTHER" id="PTHR10949:SF0">
    <property type="entry name" value="LIPOYL SYNTHASE, MITOCHONDRIAL"/>
    <property type="match status" value="1"/>
</dbReference>
<evidence type="ECO:0000256" key="7">
    <source>
        <dbReference type="ARBA" id="ARBA00023014"/>
    </source>
</evidence>
<comment type="similarity">
    <text evidence="9">Belongs to the radical SAM superfamily. Lipoyl synthase family.</text>
</comment>
<evidence type="ECO:0000256" key="3">
    <source>
        <dbReference type="ARBA" id="ARBA00022679"/>
    </source>
</evidence>
<dbReference type="InterPro" id="IPR006638">
    <property type="entry name" value="Elp3/MiaA/NifB-like_rSAM"/>
</dbReference>
<comment type="function">
    <text evidence="9">Catalyzes the radical-mediated insertion of two sulfur atoms into the C-6 and C-8 positions of the octanoyl moiety bound to the lipoyl domains of lipoate-dependent enzymes, thereby converting the octanoylated domains into lipoylated derivatives.</text>
</comment>
<feature type="binding site" evidence="9">
    <location>
        <position position="280"/>
    </location>
    <ligand>
        <name>[4Fe-4S] cluster</name>
        <dbReference type="ChEBI" id="CHEBI:49883"/>
        <label>1</label>
    </ligand>
</feature>
<name>A0A0S8GMB9_UNCW3</name>
<dbReference type="HAMAP" id="MF_00206">
    <property type="entry name" value="Lipoyl_synth"/>
    <property type="match status" value="1"/>
</dbReference>
<dbReference type="PIRSF" id="PIRSF005963">
    <property type="entry name" value="Lipoyl_synth"/>
    <property type="match status" value="1"/>
</dbReference>
<feature type="binding site" evidence="9">
    <location>
        <position position="72"/>
    </location>
    <ligand>
        <name>[4Fe-4S] cluster</name>
        <dbReference type="ChEBI" id="CHEBI:49883"/>
        <label>2</label>
        <note>4Fe-4S-S-AdoMet</note>
    </ligand>
</feature>
<evidence type="ECO:0000256" key="2">
    <source>
        <dbReference type="ARBA" id="ARBA00022490"/>
    </source>
</evidence>
<dbReference type="GO" id="GO:0046872">
    <property type="term" value="F:metal ion binding"/>
    <property type="evidence" value="ECO:0007669"/>
    <property type="project" value="UniProtKB-KW"/>
</dbReference>
<evidence type="ECO:0000256" key="8">
    <source>
        <dbReference type="ARBA" id="ARBA00047326"/>
    </source>
</evidence>
<dbReference type="PATRIC" id="fig|1703780.3.peg.1290"/>
<dbReference type="GO" id="GO:0016992">
    <property type="term" value="F:lipoate synthase activity"/>
    <property type="evidence" value="ECO:0007669"/>
    <property type="project" value="UniProtKB-UniRule"/>
</dbReference>
<keyword evidence="5 9" id="KW-0479">Metal-binding</keyword>
<keyword evidence="4 9" id="KW-0949">S-adenosyl-L-methionine</keyword>
<dbReference type="SMART" id="SM00729">
    <property type="entry name" value="Elp3"/>
    <property type="match status" value="1"/>
</dbReference>
<comment type="cofactor">
    <cofactor evidence="9">
        <name>[4Fe-4S] cluster</name>
        <dbReference type="ChEBI" id="CHEBI:49883"/>
    </cofactor>
    <text evidence="9">Binds 2 [4Fe-4S] clusters per subunit. One cluster is coordinated with 3 cysteines and an exchangeable S-adenosyl-L-methionine.</text>
</comment>
<keyword evidence="7 9" id="KW-0411">Iron-sulfur</keyword>
<evidence type="ECO:0000256" key="9">
    <source>
        <dbReference type="HAMAP-Rule" id="MF_00206"/>
    </source>
</evidence>
<dbReference type="NCBIfam" id="TIGR00510">
    <property type="entry name" value="lipA"/>
    <property type="match status" value="1"/>
</dbReference>
<comment type="caution">
    <text evidence="11">The sequence shown here is derived from an EMBL/GenBank/DDBJ whole genome shotgun (WGS) entry which is preliminary data.</text>
</comment>
<comment type="catalytic activity">
    <reaction evidence="8 9">
        <text>[[Fe-S] cluster scaffold protein carrying a second [4Fe-4S](2+) cluster] + N(6)-octanoyl-L-lysyl-[protein] + 2 oxidized [2Fe-2S]-[ferredoxin] + 2 S-adenosyl-L-methionine + 4 H(+) = [[Fe-S] cluster scaffold protein] + N(6)-[(R)-dihydrolipoyl]-L-lysyl-[protein] + 4 Fe(3+) + 2 hydrogen sulfide + 2 5'-deoxyadenosine + 2 L-methionine + 2 reduced [2Fe-2S]-[ferredoxin]</text>
        <dbReference type="Rhea" id="RHEA:16585"/>
        <dbReference type="Rhea" id="RHEA-COMP:9928"/>
        <dbReference type="Rhea" id="RHEA-COMP:10000"/>
        <dbReference type="Rhea" id="RHEA-COMP:10001"/>
        <dbReference type="Rhea" id="RHEA-COMP:10475"/>
        <dbReference type="Rhea" id="RHEA-COMP:14568"/>
        <dbReference type="Rhea" id="RHEA-COMP:14569"/>
        <dbReference type="ChEBI" id="CHEBI:15378"/>
        <dbReference type="ChEBI" id="CHEBI:17319"/>
        <dbReference type="ChEBI" id="CHEBI:29034"/>
        <dbReference type="ChEBI" id="CHEBI:29919"/>
        <dbReference type="ChEBI" id="CHEBI:33722"/>
        <dbReference type="ChEBI" id="CHEBI:33737"/>
        <dbReference type="ChEBI" id="CHEBI:33738"/>
        <dbReference type="ChEBI" id="CHEBI:57844"/>
        <dbReference type="ChEBI" id="CHEBI:59789"/>
        <dbReference type="ChEBI" id="CHEBI:78809"/>
        <dbReference type="ChEBI" id="CHEBI:83100"/>
        <dbReference type="EC" id="2.8.1.8"/>
    </reaction>
</comment>
<dbReference type="PANTHER" id="PTHR10949">
    <property type="entry name" value="LIPOYL SYNTHASE"/>
    <property type="match status" value="1"/>
</dbReference>
<feature type="binding site" evidence="9">
    <location>
        <position position="65"/>
    </location>
    <ligand>
        <name>[4Fe-4S] cluster</name>
        <dbReference type="ChEBI" id="CHEBI:49883"/>
        <label>2</label>
        <note>4Fe-4S-S-AdoMet</note>
    </ligand>
</feature>
<dbReference type="NCBIfam" id="NF009544">
    <property type="entry name" value="PRK12928.1"/>
    <property type="match status" value="1"/>
</dbReference>
<evidence type="ECO:0000256" key="6">
    <source>
        <dbReference type="ARBA" id="ARBA00023004"/>
    </source>
</evidence>
<dbReference type="InterPro" id="IPR003698">
    <property type="entry name" value="Lipoyl_synth"/>
</dbReference>
<accession>A0A0S8GMB9</accession>
<keyword evidence="2 9" id="KW-0963">Cytoplasm</keyword>
<comment type="pathway">
    <text evidence="9">Protein modification; protein lipoylation via endogenous pathway; protein N(6)-(lipoyl)lysine from octanoyl-[acyl-carrier-protein]: step 2/2.</text>
</comment>
<evidence type="ECO:0000313" key="11">
    <source>
        <dbReference type="EMBL" id="KPK73004.1"/>
    </source>
</evidence>
<feature type="binding site" evidence="9">
    <location>
        <position position="44"/>
    </location>
    <ligand>
        <name>[4Fe-4S] cluster</name>
        <dbReference type="ChEBI" id="CHEBI:49883"/>
        <label>1</label>
    </ligand>
</feature>
<feature type="binding site" evidence="9">
    <location>
        <position position="50"/>
    </location>
    <ligand>
        <name>[4Fe-4S] cluster</name>
        <dbReference type="ChEBI" id="CHEBI:49883"/>
        <label>1</label>
    </ligand>
</feature>
<dbReference type="AlphaFoldDB" id="A0A0S8GMB9"/>
<comment type="subcellular location">
    <subcellularLocation>
        <location evidence="9">Cytoplasm</location>
    </subcellularLocation>
</comment>
<dbReference type="CDD" id="cd01335">
    <property type="entry name" value="Radical_SAM"/>
    <property type="match status" value="1"/>
</dbReference>
<feature type="binding site" evidence="9">
    <location>
        <position position="69"/>
    </location>
    <ligand>
        <name>[4Fe-4S] cluster</name>
        <dbReference type="ChEBI" id="CHEBI:49883"/>
        <label>2</label>
        <note>4Fe-4S-S-AdoMet</note>
    </ligand>
</feature>
<evidence type="ECO:0000256" key="1">
    <source>
        <dbReference type="ARBA" id="ARBA00022485"/>
    </source>
</evidence>
<evidence type="ECO:0000313" key="12">
    <source>
        <dbReference type="Proteomes" id="UP000051096"/>
    </source>
</evidence>
<dbReference type="Pfam" id="PF04055">
    <property type="entry name" value="Radical_SAM"/>
    <property type="match status" value="1"/>
</dbReference>
<protein>
    <recommendedName>
        <fullName evidence="9">Lipoyl synthase</fullName>
        <ecNumber evidence="9">2.8.1.8</ecNumber>
    </recommendedName>
    <alternativeName>
        <fullName evidence="9">Lip-syn</fullName>
        <shortName evidence="9">LS</shortName>
    </alternativeName>
    <alternativeName>
        <fullName evidence="9">Lipoate synthase</fullName>
    </alternativeName>
    <alternativeName>
        <fullName evidence="9">Lipoic acid synthase</fullName>
    </alternativeName>
    <alternativeName>
        <fullName evidence="9">Sulfur insertion protein LipA</fullName>
    </alternativeName>
</protein>
<dbReference type="UniPathway" id="UPA00538">
    <property type="reaction ID" value="UER00593"/>
</dbReference>
<organism evidence="11 12">
    <name type="scientific">candidate division WOR_3 bacterium SM23_60</name>
    <dbReference type="NCBI Taxonomy" id="1703780"/>
    <lineage>
        <taxon>Bacteria</taxon>
        <taxon>Bacteria division WOR-3</taxon>
    </lineage>
</organism>
<dbReference type="GO" id="GO:0051539">
    <property type="term" value="F:4 iron, 4 sulfur cluster binding"/>
    <property type="evidence" value="ECO:0007669"/>
    <property type="project" value="UniProtKB-UniRule"/>
</dbReference>
<keyword evidence="3 9" id="KW-0808">Transferase</keyword>
<evidence type="ECO:0000259" key="10">
    <source>
        <dbReference type="PROSITE" id="PS51918"/>
    </source>
</evidence>
<dbReference type="SFLD" id="SFLDF00271">
    <property type="entry name" value="lipoyl_synthase"/>
    <property type="match status" value="1"/>
</dbReference>
<dbReference type="Pfam" id="PF16881">
    <property type="entry name" value="LIAS_N"/>
    <property type="match status" value="1"/>
</dbReference>
<dbReference type="GO" id="GO:0009249">
    <property type="term" value="P:protein lipoylation"/>
    <property type="evidence" value="ECO:0007669"/>
    <property type="project" value="UniProtKB-UniRule"/>
</dbReference>
<dbReference type="SFLD" id="SFLDS00029">
    <property type="entry name" value="Radical_SAM"/>
    <property type="match status" value="1"/>
</dbReference>
<dbReference type="SFLD" id="SFLDG01058">
    <property type="entry name" value="lipoyl_synthase_like"/>
    <property type="match status" value="1"/>
</dbReference>
<dbReference type="InterPro" id="IPR058240">
    <property type="entry name" value="rSAM_sf"/>
</dbReference>
<feature type="binding site" evidence="9">
    <location>
        <position position="39"/>
    </location>
    <ligand>
        <name>[4Fe-4S] cluster</name>
        <dbReference type="ChEBI" id="CHEBI:49883"/>
        <label>1</label>
    </ligand>
</feature>
<proteinExistence type="inferred from homology"/>
<keyword evidence="6 9" id="KW-0408">Iron</keyword>
<dbReference type="Gene3D" id="3.20.20.70">
    <property type="entry name" value="Aldolase class I"/>
    <property type="match status" value="1"/>
</dbReference>
<keyword evidence="1 9" id="KW-0004">4Fe-4S</keyword>
<feature type="domain" description="Radical SAM core" evidence="10">
    <location>
        <begin position="51"/>
        <end position="269"/>
    </location>
</feature>
<dbReference type="NCBIfam" id="NF004019">
    <property type="entry name" value="PRK05481.1"/>
    <property type="match status" value="1"/>
</dbReference>
<dbReference type="GO" id="GO:0005737">
    <property type="term" value="C:cytoplasm"/>
    <property type="evidence" value="ECO:0007669"/>
    <property type="project" value="UniProtKB-SubCell"/>
</dbReference>
<evidence type="ECO:0000256" key="4">
    <source>
        <dbReference type="ARBA" id="ARBA00022691"/>
    </source>
</evidence>
<dbReference type="Proteomes" id="UP000051096">
    <property type="component" value="Unassembled WGS sequence"/>
</dbReference>
<reference evidence="11 12" key="1">
    <citation type="journal article" date="2015" name="Microbiome">
        <title>Genomic resolution of linkages in carbon, nitrogen, and sulfur cycling among widespread estuary sediment bacteria.</title>
        <authorList>
            <person name="Baker B.J."/>
            <person name="Lazar C.S."/>
            <person name="Teske A.P."/>
            <person name="Dick G.J."/>
        </authorList>
    </citation>
    <scope>NUCLEOTIDE SEQUENCE [LARGE SCALE GENOMIC DNA]</scope>
    <source>
        <strain evidence="11">SM23_60</strain>
    </source>
</reference>
<dbReference type="InterPro" id="IPR007197">
    <property type="entry name" value="rSAM"/>
</dbReference>